<gene>
    <name evidence="13" type="ORF">PGLA1383_LOCUS50336</name>
</gene>
<proteinExistence type="predicted"/>
<feature type="compositionally biased region" description="Low complexity" evidence="10">
    <location>
        <begin position="13"/>
        <end position="24"/>
    </location>
</feature>
<dbReference type="Proteomes" id="UP000654075">
    <property type="component" value="Unassembled WGS sequence"/>
</dbReference>
<evidence type="ECO:0000313" key="14">
    <source>
        <dbReference type="Proteomes" id="UP000654075"/>
    </source>
</evidence>
<dbReference type="GO" id="GO:1902600">
    <property type="term" value="P:proton transmembrane transport"/>
    <property type="evidence" value="ECO:0007669"/>
    <property type="project" value="InterPro"/>
</dbReference>
<dbReference type="PANTHER" id="PTHR46157">
    <property type="entry name" value="K(+) EFFLUX ANTIPORTER 3, CHLOROPLASTIC"/>
    <property type="match status" value="1"/>
</dbReference>
<feature type="transmembrane region" description="Helical" evidence="11">
    <location>
        <begin position="438"/>
        <end position="466"/>
    </location>
</feature>
<feature type="transmembrane region" description="Helical" evidence="11">
    <location>
        <begin position="400"/>
        <end position="417"/>
    </location>
</feature>
<evidence type="ECO:0000256" key="4">
    <source>
        <dbReference type="ARBA" id="ARBA00022538"/>
    </source>
</evidence>
<dbReference type="InterPro" id="IPR003148">
    <property type="entry name" value="RCK_N"/>
</dbReference>
<feature type="transmembrane region" description="Helical" evidence="11">
    <location>
        <begin position="329"/>
        <end position="348"/>
    </location>
</feature>
<keyword evidence="4" id="KW-0633">Potassium transport</keyword>
<evidence type="ECO:0000256" key="5">
    <source>
        <dbReference type="ARBA" id="ARBA00022692"/>
    </source>
</evidence>
<feature type="transmembrane region" description="Helical" evidence="11">
    <location>
        <begin position="302"/>
        <end position="323"/>
    </location>
</feature>
<feature type="region of interest" description="Disordered" evidence="10">
    <location>
        <begin position="800"/>
        <end position="833"/>
    </location>
</feature>
<keyword evidence="7 11" id="KW-1133">Transmembrane helix</keyword>
<dbReference type="EMBL" id="CAJNNV010031119">
    <property type="protein sequence ID" value="CAE8634716.1"/>
    <property type="molecule type" value="Genomic_DNA"/>
</dbReference>
<name>A0A813HA61_POLGL</name>
<evidence type="ECO:0000259" key="12">
    <source>
        <dbReference type="PROSITE" id="PS51201"/>
    </source>
</evidence>
<feature type="transmembrane region" description="Helical" evidence="11">
    <location>
        <begin position="360"/>
        <end position="380"/>
    </location>
</feature>
<keyword evidence="9 11" id="KW-0472">Membrane</keyword>
<evidence type="ECO:0000256" key="7">
    <source>
        <dbReference type="ARBA" id="ARBA00022989"/>
    </source>
</evidence>
<dbReference type="Pfam" id="PF02254">
    <property type="entry name" value="TrkA_N"/>
    <property type="match status" value="1"/>
</dbReference>
<feature type="region of interest" description="Disordered" evidence="10">
    <location>
        <begin position="1"/>
        <end position="27"/>
    </location>
</feature>
<evidence type="ECO:0000256" key="9">
    <source>
        <dbReference type="ARBA" id="ARBA00023136"/>
    </source>
</evidence>
<keyword evidence="2" id="KW-0813">Transport</keyword>
<dbReference type="InterPro" id="IPR036291">
    <property type="entry name" value="NAD(P)-bd_dom_sf"/>
</dbReference>
<feature type="compositionally biased region" description="Polar residues" evidence="10">
    <location>
        <begin position="806"/>
        <end position="815"/>
    </location>
</feature>
<feature type="transmembrane region" description="Helical" evidence="11">
    <location>
        <begin position="245"/>
        <end position="266"/>
    </location>
</feature>
<dbReference type="PROSITE" id="PS51201">
    <property type="entry name" value="RCK_N"/>
    <property type="match status" value="1"/>
</dbReference>
<evidence type="ECO:0000256" key="8">
    <source>
        <dbReference type="ARBA" id="ARBA00023065"/>
    </source>
</evidence>
<feature type="transmembrane region" description="Helical" evidence="11">
    <location>
        <begin position="486"/>
        <end position="504"/>
    </location>
</feature>
<keyword evidence="8" id="KW-0406">Ion transport</keyword>
<dbReference type="GO" id="GO:0006813">
    <property type="term" value="P:potassium ion transport"/>
    <property type="evidence" value="ECO:0007669"/>
    <property type="project" value="UniProtKB-KW"/>
</dbReference>
<feature type="transmembrane region" description="Helical" evidence="11">
    <location>
        <begin position="516"/>
        <end position="536"/>
    </location>
</feature>
<sequence>MARPGPPVASWRAGAATPSASAPPRFGHPVAKRSIELHGPSVPIARLSVREVWSVRPPTRRSASAGAGPSGSAWPKRLLSSLLLSVSGARASSGRLGVRASASASASDASAGASVVATLRSRSQLPKWRRALQLISRRKWRQLCRSLSPRPVRNGLVLLLALLSLTCWGLLRPGQHALTSAAAAASAGSEGPSIKSCLLWLIGEASRLQPAHTPAPGKMRDLLLLLGSTAIGVPLMRKLGVASKVLAFLAIGIVIGPSGFALISDIHWSETLAEAGIVFFLCEMGLELSFDRLKNMQRDVFGLGLAQFVVTSGVIFLVSQMLGLSKVQAIILGTAFSLSSSAFALQLLDETKERNTLHGRSAFGILLFQDLVVPILLVLLPMLNAGSGTDVISSLKSAGINALLAVGPLLLCGRYLLDPVFSFVAQAKNTVALRALSFFTVLGMCYIFQIFSLSNTLGAFLAGVLLAETAFREQVDAAISPIREDLLGLFFITVGFGIDLNLVLARPMLVLSAMSGLLLCKAVVTMLVCRISGMTLGNSQHIGLLLCQAGEFSFVMFGIAGEVGAFTPEQVKLLLTVTSVSMACTPFLSRLGRDLSQAMQDPSRAGAAGEGELREKVEKARVVVIGYGRVGNLVTQLLDERFIPWVAFDVDQDVVAEARAKDLPVFEGNLPEALQRTLGDKAAGTFDARKVAVVTTANVQASSAIVMDIRKAFPDLTIIARAMGKKYAQDLDKNWNAVAVVPGLPEDTKMMNLPIGATVLRNLGYSEADAEAAIDDIRREALETEDKGKTKVKGGTMENLIKWYQGEQQRPTQTEPVPGGSDPRSESAPDATF</sequence>
<dbReference type="AlphaFoldDB" id="A0A813HA61"/>
<dbReference type="InterPro" id="IPR038770">
    <property type="entry name" value="Na+/solute_symporter_sf"/>
</dbReference>
<dbReference type="GO" id="GO:0016020">
    <property type="term" value="C:membrane"/>
    <property type="evidence" value="ECO:0007669"/>
    <property type="project" value="UniProtKB-SubCell"/>
</dbReference>
<evidence type="ECO:0000256" key="11">
    <source>
        <dbReference type="SAM" id="Phobius"/>
    </source>
</evidence>
<comment type="subcellular location">
    <subcellularLocation>
        <location evidence="1">Membrane</location>
        <topology evidence="1">Multi-pass membrane protein</topology>
    </subcellularLocation>
</comment>
<keyword evidence="6" id="KW-0630">Potassium</keyword>
<reference evidence="13" key="1">
    <citation type="submission" date="2021-02" db="EMBL/GenBank/DDBJ databases">
        <authorList>
            <person name="Dougan E. K."/>
            <person name="Rhodes N."/>
            <person name="Thang M."/>
            <person name="Chan C."/>
        </authorList>
    </citation>
    <scope>NUCLEOTIDE SEQUENCE</scope>
</reference>
<dbReference type="PANTHER" id="PTHR46157:SF4">
    <property type="entry name" value="K(+) EFFLUX ANTIPORTER 3, CHLOROPLASTIC"/>
    <property type="match status" value="1"/>
</dbReference>
<keyword evidence="3" id="KW-0050">Antiport</keyword>
<accession>A0A813HA61</accession>
<evidence type="ECO:0000256" key="6">
    <source>
        <dbReference type="ARBA" id="ARBA00022958"/>
    </source>
</evidence>
<evidence type="ECO:0000313" key="13">
    <source>
        <dbReference type="EMBL" id="CAE8634716.1"/>
    </source>
</evidence>
<dbReference type="OMA" id="MRWWLTL"/>
<evidence type="ECO:0000256" key="10">
    <source>
        <dbReference type="SAM" id="MobiDB-lite"/>
    </source>
</evidence>
<dbReference type="SUPFAM" id="SSF51735">
    <property type="entry name" value="NAD(P)-binding Rossmann-fold domains"/>
    <property type="match status" value="1"/>
</dbReference>
<dbReference type="GO" id="GO:0015297">
    <property type="term" value="F:antiporter activity"/>
    <property type="evidence" value="ECO:0007669"/>
    <property type="project" value="UniProtKB-KW"/>
</dbReference>
<dbReference type="OrthoDB" id="4834at2759"/>
<feature type="domain" description="RCK N-terminal" evidence="12">
    <location>
        <begin position="619"/>
        <end position="742"/>
    </location>
</feature>
<comment type="caution">
    <text evidence="13">The sequence shown here is derived from an EMBL/GenBank/DDBJ whole genome shotgun (WGS) entry which is preliminary data.</text>
</comment>
<evidence type="ECO:0000256" key="1">
    <source>
        <dbReference type="ARBA" id="ARBA00004141"/>
    </source>
</evidence>
<keyword evidence="14" id="KW-1185">Reference proteome</keyword>
<evidence type="ECO:0000256" key="3">
    <source>
        <dbReference type="ARBA" id="ARBA00022449"/>
    </source>
</evidence>
<organism evidence="13 14">
    <name type="scientific">Polarella glacialis</name>
    <name type="common">Dinoflagellate</name>
    <dbReference type="NCBI Taxonomy" id="89957"/>
    <lineage>
        <taxon>Eukaryota</taxon>
        <taxon>Sar</taxon>
        <taxon>Alveolata</taxon>
        <taxon>Dinophyceae</taxon>
        <taxon>Suessiales</taxon>
        <taxon>Suessiaceae</taxon>
        <taxon>Polarella</taxon>
    </lineage>
</organism>
<keyword evidence="5 11" id="KW-0812">Transmembrane</keyword>
<dbReference type="InterPro" id="IPR006153">
    <property type="entry name" value="Cation/H_exchanger_TM"/>
</dbReference>
<dbReference type="Gene3D" id="3.40.50.720">
    <property type="entry name" value="NAD(P)-binding Rossmann-like Domain"/>
    <property type="match status" value="1"/>
</dbReference>
<dbReference type="Pfam" id="PF00999">
    <property type="entry name" value="Na_H_Exchanger"/>
    <property type="match status" value="1"/>
</dbReference>
<protein>
    <recommendedName>
        <fullName evidence="12">RCK N-terminal domain-containing protein</fullName>
    </recommendedName>
</protein>
<evidence type="ECO:0000256" key="2">
    <source>
        <dbReference type="ARBA" id="ARBA00022448"/>
    </source>
</evidence>
<dbReference type="Gene3D" id="1.20.1530.20">
    <property type="match status" value="1"/>
</dbReference>